<gene>
    <name evidence="1" type="ORF">PAXRUDRAFT_20034</name>
</gene>
<protein>
    <submittedName>
        <fullName evidence="1">Unplaced genomic scaffold scaffold_4180, whole genome shotgun sequence</fullName>
    </submittedName>
</protein>
<evidence type="ECO:0000313" key="1">
    <source>
        <dbReference type="EMBL" id="KIK74283.1"/>
    </source>
</evidence>
<accession>A0A0D0CFX4</accession>
<dbReference type="HOGENOM" id="CLU_2722927_0_0_1"/>
<reference evidence="1 2" key="1">
    <citation type="submission" date="2014-04" db="EMBL/GenBank/DDBJ databases">
        <authorList>
            <consortium name="DOE Joint Genome Institute"/>
            <person name="Kuo A."/>
            <person name="Kohler A."/>
            <person name="Jargeat P."/>
            <person name="Nagy L.G."/>
            <person name="Floudas D."/>
            <person name="Copeland A."/>
            <person name="Barry K.W."/>
            <person name="Cichocki N."/>
            <person name="Veneault-Fourrey C."/>
            <person name="LaButti K."/>
            <person name="Lindquist E.A."/>
            <person name="Lipzen A."/>
            <person name="Lundell T."/>
            <person name="Morin E."/>
            <person name="Murat C."/>
            <person name="Sun H."/>
            <person name="Tunlid A."/>
            <person name="Henrissat B."/>
            <person name="Grigoriev I.V."/>
            <person name="Hibbett D.S."/>
            <person name="Martin F."/>
            <person name="Nordberg H.P."/>
            <person name="Cantor M.N."/>
            <person name="Hua S.X."/>
        </authorList>
    </citation>
    <scope>NUCLEOTIDE SEQUENCE [LARGE SCALE GENOMIC DNA]</scope>
    <source>
        <strain evidence="1 2">Ve08.2h10</strain>
    </source>
</reference>
<dbReference type="AlphaFoldDB" id="A0A0D0CFX4"/>
<proteinExistence type="predicted"/>
<reference evidence="2" key="2">
    <citation type="submission" date="2015-01" db="EMBL/GenBank/DDBJ databases">
        <title>Evolutionary Origins and Diversification of the Mycorrhizal Mutualists.</title>
        <authorList>
            <consortium name="DOE Joint Genome Institute"/>
            <consortium name="Mycorrhizal Genomics Consortium"/>
            <person name="Kohler A."/>
            <person name="Kuo A."/>
            <person name="Nagy L.G."/>
            <person name="Floudas D."/>
            <person name="Copeland A."/>
            <person name="Barry K.W."/>
            <person name="Cichocki N."/>
            <person name="Veneault-Fourrey C."/>
            <person name="LaButti K."/>
            <person name="Lindquist E.A."/>
            <person name="Lipzen A."/>
            <person name="Lundell T."/>
            <person name="Morin E."/>
            <person name="Murat C."/>
            <person name="Riley R."/>
            <person name="Ohm R."/>
            <person name="Sun H."/>
            <person name="Tunlid A."/>
            <person name="Henrissat B."/>
            <person name="Grigoriev I.V."/>
            <person name="Hibbett D.S."/>
            <person name="Martin F."/>
        </authorList>
    </citation>
    <scope>NUCLEOTIDE SEQUENCE [LARGE SCALE GENOMIC DNA]</scope>
    <source>
        <strain evidence="2">Ve08.2h10</strain>
    </source>
</reference>
<name>A0A0D0CFX4_9AGAM</name>
<evidence type="ECO:0000313" key="2">
    <source>
        <dbReference type="Proteomes" id="UP000054538"/>
    </source>
</evidence>
<dbReference type="InParanoid" id="A0A0D0CFX4"/>
<dbReference type="Proteomes" id="UP000054538">
    <property type="component" value="Unassembled WGS sequence"/>
</dbReference>
<sequence length="72" mass="7889">MSTEDCKNVEDMLGDHSIDMSQGWTTAPLDEEGLDLSNEDGEYDAVSDLGAMSTHGLTKITLKFTMIIGSYR</sequence>
<keyword evidence="2" id="KW-1185">Reference proteome</keyword>
<organism evidence="1 2">
    <name type="scientific">Paxillus rubicundulus Ve08.2h10</name>
    <dbReference type="NCBI Taxonomy" id="930991"/>
    <lineage>
        <taxon>Eukaryota</taxon>
        <taxon>Fungi</taxon>
        <taxon>Dikarya</taxon>
        <taxon>Basidiomycota</taxon>
        <taxon>Agaricomycotina</taxon>
        <taxon>Agaricomycetes</taxon>
        <taxon>Agaricomycetidae</taxon>
        <taxon>Boletales</taxon>
        <taxon>Paxilineae</taxon>
        <taxon>Paxillaceae</taxon>
        <taxon>Paxillus</taxon>
    </lineage>
</organism>
<dbReference type="EMBL" id="KN829002">
    <property type="protein sequence ID" value="KIK74283.1"/>
    <property type="molecule type" value="Genomic_DNA"/>
</dbReference>